<dbReference type="AlphaFoldDB" id="A3VAM6"/>
<dbReference type="GO" id="GO:0016787">
    <property type="term" value="F:hydrolase activity"/>
    <property type="evidence" value="ECO:0007669"/>
    <property type="project" value="UniProtKB-KW"/>
</dbReference>
<dbReference type="PANTHER" id="PTHR47572:SF4">
    <property type="entry name" value="LACTONASE DRP35"/>
    <property type="match status" value="1"/>
</dbReference>
<protein>
    <recommendedName>
        <fullName evidence="2">SMP-30/Gluconolactonase/LRE-like region domain-containing protein</fullName>
    </recommendedName>
</protein>
<dbReference type="SUPFAM" id="SSF63829">
    <property type="entry name" value="Calcium-dependent phosphotriesterase"/>
    <property type="match status" value="1"/>
</dbReference>
<keyword evidence="4" id="KW-1185">Reference proteome</keyword>
<evidence type="ECO:0000313" key="3">
    <source>
        <dbReference type="EMBL" id="EAQ14967.1"/>
    </source>
</evidence>
<accession>A3VAM6</accession>
<feature type="domain" description="SMP-30/Gluconolactonase/LRE-like region" evidence="2">
    <location>
        <begin position="93"/>
        <end position="274"/>
    </location>
</feature>
<dbReference type="eggNOG" id="COG3386">
    <property type="taxonomic scope" value="Bacteria"/>
</dbReference>
<dbReference type="Proteomes" id="UP000002931">
    <property type="component" value="Unassembled WGS sequence"/>
</dbReference>
<dbReference type="EMBL" id="AAMT01000001">
    <property type="protein sequence ID" value="EAQ14967.1"/>
    <property type="molecule type" value="Genomic_DNA"/>
</dbReference>
<dbReference type="Gene3D" id="2.120.10.30">
    <property type="entry name" value="TolB, C-terminal domain"/>
    <property type="match status" value="1"/>
</dbReference>
<dbReference type="HOGENOM" id="CLU_838571_0_0_5"/>
<dbReference type="STRING" id="314271.RB2654_20328"/>
<reference evidence="3 4" key="1">
    <citation type="journal article" date="2010" name="J. Bacteriol.">
        <title>Genome sequences of Pelagibaca bermudensis HTCC2601T and Maritimibacter alkaliphilus HTCC2654T, the type strains of two marine Roseobacter genera.</title>
        <authorList>
            <person name="Thrash J.C."/>
            <person name="Cho J.C."/>
            <person name="Ferriera S."/>
            <person name="Johnson J."/>
            <person name="Vergin K.L."/>
            <person name="Giovannoni S.J."/>
        </authorList>
    </citation>
    <scope>NUCLEOTIDE SEQUENCE [LARGE SCALE GENOMIC DNA]</scope>
    <source>
        <strain evidence="3 4">HTCC2654</strain>
    </source>
</reference>
<comment type="caution">
    <text evidence="3">The sequence shown here is derived from an EMBL/GenBank/DDBJ whole genome shotgun (WGS) entry which is preliminary data.</text>
</comment>
<dbReference type="Pfam" id="PF08450">
    <property type="entry name" value="SGL"/>
    <property type="match status" value="1"/>
</dbReference>
<evidence type="ECO:0000313" key="4">
    <source>
        <dbReference type="Proteomes" id="UP000002931"/>
    </source>
</evidence>
<name>A3VAM6_9RHOB</name>
<evidence type="ECO:0000256" key="1">
    <source>
        <dbReference type="ARBA" id="ARBA00022801"/>
    </source>
</evidence>
<proteinExistence type="predicted"/>
<organism evidence="3 4">
    <name type="scientific">Maritimibacter alkaliphilus HTCC2654</name>
    <dbReference type="NCBI Taxonomy" id="314271"/>
    <lineage>
        <taxon>Bacteria</taxon>
        <taxon>Pseudomonadati</taxon>
        <taxon>Pseudomonadota</taxon>
        <taxon>Alphaproteobacteria</taxon>
        <taxon>Rhodobacterales</taxon>
        <taxon>Roseobacteraceae</taxon>
        <taxon>Maritimibacter</taxon>
    </lineage>
</organism>
<gene>
    <name evidence="3" type="ORF">RB2654_20328</name>
</gene>
<dbReference type="PANTHER" id="PTHR47572">
    <property type="entry name" value="LIPOPROTEIN-RELATED"/>
    <property type="match status" value="1"/>
</dbReference>
<evidence type="ECO:0000259" key="2">
    <source>
        <dbReference type="Pfam" id="PF08450"/>
    </source>
</evidence>
<dbReference type="InterPro" id="IPR051262">
    <property type="entry name" value="SMP-30/CGR1_Lactonase"/>
</dbReference>
<dbReference type="InterPro" id="IPR011042">
    <property type="entry name" value="6-blade_b-propeller_TolB-like"/>
</dbReference>
<dbReference type="InterPro" id="IPR013658">
    <property type="entry name" value="SGL"/>
</dbReference>
<keyword evidence="1" id="KW-0378">Hydrolase</keyword>
<sequence>MAGAVWRKEAGMTNPLIGFQIAPAELSYIGHDLERPECILAEQDGTLWSADGRGGVMRIDPDGTQALILQKGTEANTASSFEDRLVNTTGSLPNGLTFDANGDFLIANFGTDRVERMTRDGETSVVIDNVDGRPFGKANFVTRDTKGRLWLTVTTTMNPWTEHVKTNSRDGYIALIDERGARIVADDLCGTNELRFDANEDWLYVAETTSRNITRFRVDGDTLKDREIYGPTVLPGFCDGIALDTYGNLWTTLIMADQLVAITPEGDVLTILDAGGDPAALARLDEAWRKGQVTPEIMQACGGPQCRWMASLTFGGPDLKTVYLGSLQGTTIPYFRSPVAGLPLIYWNA</sequence>